<protein>
    <submittedName>
        <fullName evidence="1">Uncharacterized protein</fullName>
    </submittedName>
</protein>
<accession>A0A6C0B7Y7</accession>
<name>A0A6C0B7Y7_9ZZZZ</name>
<evidence type="ECO:0000313" key="1">
    <source>
        <dbReference type="EMBL" id="QHS88206.1"/>
    </source>
</evidence>
<dbReference type="AlphaFoldDB" id="A0A6C0B7Y7"/>
<proteinExistence type="predicted"/>
<dbReference type="EMBL" id="MN739094">
    <property type="protein sequence ID" value="QHS88206.1"/>
    <property type="molecule type" value="Genomic_DNA"/>
</dbReference>
<organism evidence="1">
    <name type="scientific">viral metagenome</name>
    <dbReference type="NCBI Taxonomy" id="1070528"/>
    <lineage>
        <taxon>unclassified sequences</taxon>
        <taxon>metagenomes</taxon>
        <taxon>organismal metagenomes</taxon>
    </lineage>
</organism>
<reference evidence="1" key="1">
    <citation type="journal article" date="2020" name="Nature">
        <title>Giant virus diversity and host interactions through global metagenomics.</title>
        <authorList>
            <person name="Schulz F."/>
            <person name="Roux S."/>
            <person name="Paez-Espino D."/>
            <person name="Jungbluth S."/>
            <person name="Walsh D.A."/>
            <person name="Denef V.J."/>
            <person name="McMahon K.D."/>
            <person name="Konstantinidis K.T."/>
            <person name="Eloe-Fadrosh E.A."/>
            <person name="Kyrpides N.C."/>
            <person name="Woyke T."/>
        </authorList>
    </citation>
    <scope>NUCLEOTIDE SEQUENCE</scope>
    <source>
        <strain evidence="1">GVMAG-M-3300010158-55</strain>
    </source>
</reference>
<sequence length="226" mass="26758">MYIKYISYICLFVILLLIESRAYYNHVVHTYLNWGTIHKLWKNYINPNKLSYGLWDTHNHTIQKSNANLYSFMHSKANINQTHTVLHLGNIKEKKRKKNKKWDRIIAIETESTTIPKLVDVLQKDGILVCSTIVMKDNTPSSFYVDTIVDFLCIPKVSYTEWKMKMEETFTLVELQDTTENTLNPYHNYLLISFITKKQLPQWVADILIYYFTSIPFQYIIAVCKK</sequence>